<feature type="signal peptide" evidence="1">
    <location>
        <begin position="1"/>
        <end position="20"/>
    </location>
</feature>
<dbReference type="RefSeq" id="WP_379881974.1">
    <property type="nucleotide sequence ID" value="NZ_JBHPON010000002.1"/>
</dbReference>
<gene>
    <name evidence="2" type="ORF">ACFMB1_14580</name>
</gene>
<dbReference type="InterPro" id="IPR007433">
    <property type="entry name" value="DUF481"/>
</dbReference>
<evidence type="ECO:0000313" key="3">
    <source>
        <dbReference type="Proteomes" id="UP001596116"/>
    </source>
</evidence>
<dbReference type="Proteomes" id="UP001596116">
    <property type="component" value="Unassembled WGS sequence"/>
</dbReference>
<accession>A0ABW1KXF7</accession>
<dbReference type="Pfam" id="PF04338">
    <property type="entry name" value="DUF481"/>
    <property type="match status" value="1"/>
</dbReference>
<comment type="caution">
    <text evidence="2">The sequence shown here is derived from an EMBL/GenBank/DDBJ whole genome shotgun (WGS) entry which is preliminary data.</text>
</comment>
<organism evidence="2 3">
    <name type="scientific">Hyphococcus aureus</name>
    <dbReference type="NCBI Taxonomy" id="2666033"/>
    <lineage>
        <taxon>Bacteria</taxon>
        <taxon>Pseudomonadati</taxon>
        <taxon>Pseudomonadota</taxon>
        <taxon>Alphaproteobacteria</taxon>
        <taxon>Parvularculales</taxon>
        <taxon>Parvularculaceae</taxon>
        <taxon>Hyphococcus</taxon>
    </lineage>
</organism>
<protein>
    <submittedName>
        <fullName evidence="2">YdiY family protein</fullName>
    </submittedName>
</protein>
<feature type="chain" id="PRO_5046289409" evidence="1">
    <location>
        <begin position="21"/>
        <end position="309"/>
    </location>
</feature>
<dbReference type="EMBL" id="JBHPON010000002">
    <property type="protein sequence ID" value="MFC6036781.1"/>
    <property type="molecule type" value="Genomic_DNA"/>
</dbReference>
<name>A0ABW1KXF7_9PROT</name>
<evidence type="ECO:0000256" key="1">
    <source>
        <dbReference type="SAM" id="SignalP"/>
    </source>
</evidence>
<proteinExistence type="predicted"/>
<dbReference type="SUPFAM" id="SSF56935">
    <property type="entry name" value="Porins"/>
    <property type="match status" value="1"/>
</dbReference>
<keyword evidence="1" id="KW-0732">Signal</keyword>
<evidence type="ECO:0000313" key="2">
    <source>
        <dbReference type="EMBL" id="MFC6036781.1"/>
    </source>
</evidence>
<keyword evidence="3" id="KW-1185">Reference proteome</keyword>
<sequence>MDRRFVSGAAALLSISSAHAAEAPGAMPDIAAAMLYAAQESGDADEITAVAKAVKAVFPDYAEAIDASAETRIAEIAPAEETEEAAPAPSGGLLAVKPWDGKISASGLLSTGNSENAAVGIAVDAARADGDFKHNIKAFFDLGESNNVTNQKRWGASYKLDYNFTDHTYAYGRVSYVEDDFSGFDYRLFGGAGLGHYFLKSEELSWKLEGGPGYRYSPIDDTRDIEKEVALYAASEFDWLIREGIKFEQDFEVTWTSPTTTFQSVTALTTQLWGDISTGLSFEYRYETDPPLGRENTDTIAKASLIYGF</sequence>
<reference evidence="2 3" key="1">
    <citation type="submission" date="2024-09" db="EMBL/GenBank/DDBJ databases">
        <authorList>
            <person name="Zhang Z.-H."/>
        </authorList>
    </citation>
    <scope>NUCLEOTIDE SEQUENCE [LARGE SCALE GENOMIC DNA]</scope>
    <source>
        <strain evidence="2 3">HHTR114</strain>
    </source>
</reference>